<dbReference type="Pfam" id="PF07345">
    <property type="entry name" value="ATPaseInh_sub_z"/>
    <property type="match status" value="1"/>
</dbReference>
<organism evidence="1 2">
    <name type="scientific">Fulvimarina manganoxydans</name>
    <dbReference type="NCBI Taxonomy" id="937218"/>
    <lineage>
        <taxon>Bacteria</taxon>
        <taxon>Pseudomonadati</taxon>
        <taxon>Pseudomonadota</taxon>
        <taxon>Alphaproteobacteria</taxon>
        <taxon>Hyphomicrobiales</taxon>
        <taxon>Aurantimonadaceae</taxon>
        <taxon>Fulvimarina</taxon>
    </lineage>
</organism>
<dbReference type="Proteomes" id="UP000192656">
    <property type="component" value="Unassembled WGS sequence"/>
</dbReference>
<dbReference type="AlphaFoldDB" id="A0A1W1Z939"/>
<dbReference type="EMBL" id="FWXR01000002">
    <property type="protein sequence ID" value="SMC44923.1"/>
    <property type="molecule type" value="Genomic_DNA"/>
</dbReference>
<name>A0A1W1Z939_9HYPH</name>
<dbReference type="OrthoDB" id="9810387at2"/>
<keyword evidence="2" id="KW-1185">Reference proteome</keyword>
<sequence>MADACNLTDLLDGSDTGEAHTFLMSRPEGGNEMQKIVKSRGELAEMRFVMEQRCDFATRTKADRHVGRWAASRLGLDENEGERYAQTIVDTSIRSKDGRGGFNRVVADLAPLGTHIEMVRTQYSIAISALTQSSAISLAQNYDASRLDA</sequence>
<reference evidence="1 2" key="1">
    <citation type="submission" date="2017-04" db="EMBL/GenBank/DDBJ databases">
        <authorList>
            <person name="Afonso C.L."/>
            <person name="Miller P.J."/>
            <person name="Scott M.A."/>
            <person name="Spackman E."/>
            <person name="Goraichik I."/>
            <person name="Dimitrov K.M."/>
            <person name="Suarez D.L."/>
            <person name="Swayne D.E."/>
        </authorList>
    </citation>
    <scope>NUCLEOTIDE SEQUENCE [LARGE SCALE GENOMIC DNA]</scope>
    <source>
        <strain evidence="1 2">CGMCC 1.10972</strain>
    </source>
</reference>
<dbReference type="Gene3D" id="1.10.790.20">
    <property type="entry name" value="Domain of unknown function DUF1476"/>
    <property type="match status" value="1"/>
</dbReference>
<evidence type="ECO:0000313" key="2">
    <source>
        <dbReference type="Proteomes" id="UP000192656"/>
    </source>
</evidence>
<accession>A0A1W1Z939</accession>
<proteinExistence type="predicted"/>
<dbReference type="STRING" id="937218.SAMN06297251_102289"/>
<dbReference type="InterPro" id="IPR038293">
    <property type="entry name" value="ATPase_inh_sub_z_sf"/>
</dbReference>
<gene>
    <name evidence="1" type="ORF">SAMN06297251_102289</name>
</gene>
<evidence type="ECO:0000313" key="1">
    <source>
        <dbReference type="EMBL" id="SMC44923.1"/>
    </source>
</evidence>
<dbReference type="InterPro" id="IPR009945">
    <property type="entry name" value="ATPase_inh_sub_z"/>
</dbReference>
<protein>
    <submittedName>
        <fullName evidence="1">Uncharacterized protein</fullName>
    </submittedName>
</protein>